<dbReference type="VEuPathDB" id="FungiDB:DIURU_002249"/>
<comment type="caution">
    <text evidence="7">The sequence shown here is derived from an EMBL/GenBank/DDBJ whole genome shotgun (WGS) entry which is preliminary data.</text>
</comment>
<evidence type="ECO:0000313" key="7">
    <source>
        <dbReference type="EMBL" id="KAA8903737.1"/>
    </source>
</evidence>
<dbReference type="Gene3D" id="3.90.1750.10">
    <property type="entry name" value="Hect, E3 ligase catalytic domains"/>
    <property type="match status" value="1"/>
</dbReference>
<dbReference type="OrthoDB" id="8068875at2759"/>
<dbReference type="PROSITE" id="PS50237">
    <property type="entry name" value="HECT"/>
    <property type="match status" value="1"/>
</dbReference>
<evidence type="ECO:0000256" key="3">
    <source>
        <dbReference type="ARBA" id="ARBA00022679"/>
    </source>
</evidence>
<dbReference type="AlphaFoldDB" id="A0A642UQV8"/>
<dbReference type="EC" id="2.3.2.26" evidence="2"/>
<dbReference type="GO" id="GO:0061630">
    <property type="term" value="F:ubiquitin protein ligase activity"/>
    <property type="evidence" value="ECO:0007669"/>
    <property type="project" value="UniProtKB-EC"/>
</dbReference>
<dbReference type="FunFam" id="3.30.2410.10:FF:000011">
    <property type="entry name" value="Putative Ubiquitin-protein ligase E3C"/>
    <property type="match status" value="1"/>
</dbReference>
<dbReference type="PANTHER" id="PTHR45700:SF2">
    <property type="entry name" value="UBIQUITIN-PROTEIN LIGASE E3C"/>
    <property type="match status" value="1"/>
</dbReference>
<dbReference type="Pfam" id="PF00632">
    <property type="entry name" value="HECT"/>
    <property type="match status" value="1"/>
</dbReference>
<dbReference type="Gene3D" id="3.30.2160.10">
    <property type="entry name" value="Hect, E3 ligase catalytic domain"/>
    <property type="match status" value="1"/>
</dbReference>
<dbReference type="SUPFAM" id="SSF56204">
    <property type="entry name" value="Hect, E3 ligase catalytic domain"/>
    <property type="match status" value="1"/>
</dbReference>
<evidence type="ECO:0000256" key="2">
    <source>
        <dbReference type="ARBA" id="ARBA00012485"/>
    </source>
</evidence>
<evidence type="ECO:0000256" key="1">
    <source>
        <dbReference type="ARBA" id="ARBA00000885"/>
    </source>
</evidence>
<dbReference type="Gene3D" id="3.30.2410.10">
    <property type="entry name" value="Hect, E3 ligase catalytic domain"/>
    <property type="match status" value="1"/>
</dbReference>
<dbReference type="GeneID" id="54780900"/>
<keyword evidence="4 5" id="KW-0833">Ubl conjugation pathway</keyword>
<dbReference type="PANTHER" id="PTHR45700">
    <property type="entry name" value="UBIQUITIN-PROTEIN LIGASE E3C"/>
    <property type="match status" value="1"/>
</dbReference>
<dbReference type="CDD" id="cd00078">
    <property type="entry name" value="HECTc"/>
    <property type="match status" value="1"/>
</dbReference>
<keyword evidence="3" id="KW-0808">Transferase</keyword>
<protein>
    <recommendedName>
        <fullName evidence="2">HECT-type E3 ubiquitin transferase</fullName>
        <ecNumber evidence="2">2.3.2.26</ecNumber>
    </recommendedName>
</protein>
<dbReference type="OMA" id="DCFELQM"/>
<reference evidence="7 8" key="1">
    <citation type="submission" date="2019-07" db="EMBL/GenBank/DDBJ databases">
        <title>Genome assembly of two rare yeast pathogens: Diutina rugosa and Trichomonascus ciferrii.</title>
        <authorList>
            <person name="Mixao V."/>
            <person name="Saus E."/>
            <person name="Hansen A."/>
            <person name="Lass-Flor C."/>
            <person name="Gabaldon T."/>
        </authorList>
    </citation>
    <scope>NUCLEOTIDE SEQUENCE [LARGE SCALE GENOMIC DNA]</scope>
    <source>
        <strain evidence="7 8">CBS 613</strain>
    </source>
</reference>
<dbReference type="InterPro" id="IPR044611">
    <property type="entry name" value="E3A/B/C-like"/>
</dbReference>
<evidence type="ECO:0000259" key="6">
    <source>
        <dbReference type="PROSITE" id="PS50237"/>
    </source>
</evidence>
<name>A0A642UQV8_DIURU</name>
<evidence type="ECO:0000256" key="5">
    <source>
        <dbReference type="PROSITE-ProRule" id="PRU00104"/>
    </source>
</evidence>
<evidence type="ECO:0000313" key="8">
    <source>
        <dbReference type="Proteomes" id="UP000449547"/>
    </source>
</evidence>
<dbReference type="RefSeq" id="XP_034012943.1">
    <property type="nucleotide sequence ID" value="XM_034154879.1"/>
</dbReference>
<dbReference type="InterPro" id="IPR035983">
    <property type="entry name" value="Hect_E3_ubiquitin_ligase"/>
</dbReference>
<dbReference type="GO" id="GO:0006511">
    <property type="term" value="P:ubiquitin-dependent protein catabolic process"/>
    <property type="evidence" value="ECO:0007669"/>
    <property type="project" value="TreeGrafter"/>
</dbReference>
<proteinExistence type="predicted"/>
<comment type="catalytic activity">
    <reaction evidence="1">
        <text>S-ubiquitinyl-[E2 ubiquitin-conjugating enzyme]-L-cysteine + [acceptor protein]-L-lysine = [E2 ubiquitin-conjugating enzyme]-L-cysteine + N(6)-ubiquitinyl-[acceptor protein]-L-lysine.</text>
        <dbReference type="EC" id="2.3.2.26"/>
    </reaction>
</comment>
<dbReference type="Proteomes" id="UP000449547">
    <property type="component" value="Unassembled WGS sequence"/>
</dbReference>
<feature type="domain" description="HECT" evidence="6">
    <location>
        <begin position="540"/>
        <end position="887"/>
    </location>
</feature>
<evidence type="ECO:0000256" key="4">
    <source>
        <dbReference type="ARBA" id="ARBA00022786"/>
    </source>
</evidence>
<keyword evidence="8" id="KW-1185">Reference proteome</keyword>
<sequence>MLNFTGSTKKRVINLGNRTTGANQQRFLEQQRLQRLERERLRREDDAARVIQRYVRRYLDLHHHIAALSPPASSELAIAYIRLASRWCPDSPNLPAYITQVIESINTNAHQLSPSDLRSLVVACQRVNLTKAMDTLVLNAPDNYFKAPPGTFAGVLSSTTSLPVALKVNIGDSVDAFVHWLMNHSDPKQSAYPQLINQAYLNLVPYTRDLPNETLVHLLAVYIGAVGSVALSDVSVVTSLLSPITTSISDDEDEPGMVVEPWIERNLVQLYSSQFLDKLLQSERHKLLSSLAVLIQLSPQHRSKLCTAICVKREVFGYLYNELSGHEVYQKIVNSPTPLYSSLSQFASIANESDFWKLVYMFIELLSFFLVVTNDISLQKDQGLFSLVQLAEFADLLKNLTLTFIIKRPEGSWDRIKYASINLLNQIHSINQRLRFLPADFNTLKEIPMNVDILYKVYKARADREDADSTVTLSNVYAAQLEILEHLPYFFPFMDRVHLFRLLVSVDHSENWFTFHQSKLEAQIRRGHIFEDGYEAFASAGPEFKNQLAINFTSDVGGREAGIDGGGLTKEFLTSTIAEAFRSDSHLLAETGNRQYYPSPEIYYKLTLDVDTPDQHSYLRQLQYLGLIIGKCLLEGVLVDVPFAPFFLKKWCKNNEASSINDLAELDESLYLNLLKLEKLSSDEIDELGLTFTIDENINGTVIPFNLIPGGDQVAVTTENRLTYIHQLANFRLNRSLRAQTNSFIQGLYKVIDSSWLALFDAEELKLLISGEDKINIEEWIKSSAIGGGYHDEDVTIKNFWEVVREFDVEDQKKLLKYVTSVGRPPLTGFSSLEPPFTINFAGKDLNRLPTASTCVNLLKLPDYKDKKLLREKLLYVINSEAGFDLS</sequence>
<gene>
    <name evidence="7" type="ORF">DIURU_002249</name>
</gene>
<feature type="active site" description="Glycyl thioester intermediate" evidence="5">
    <location>
        <position position="855"/>
    </location>
</feature>
<dbReference type="InterPro" id="IPR000569">
    <property type="entry name" value="HECT_dom"/>
</dbReference>
<dbReference type="GO" id="GO:0000209">
    <property type="term" value="P:protein polyubiquitination"/>
    <property type="evidence" value="ECO:0007669"/>
    <property type="project" value="InterPro"/>
</dbReference>
<dbReference type="SMART" id="SM00119">
    <property type="entry name" value="HECTc"/>
    <property type="match status" value="1"/>
</dbReference>
<dbReference type="FunFam" id="3.30.2160.10:FF:000002">
    <property type="entry name" value="Putative Ubiquitin-protein ligase E3C"/>
    <property type="match status" value="1"/>
</dbReference>
<accession>A0A642UQV8</accession>
<organism evidence="7 8">
    <name type="scientific">Diutina rugosa</name>
    <name type="common">Yeast</name>
    <name type="synonym">Candida rugosa</name>
    <dbReference type="NCBI Taxonomy" id="5481"/>
    <lineage>
        <taxon>Eukaryota</taxon>
        <taxon>Fungi</taxon>
        <taxon>Dikarya</taxon>
        <taxon>Ascomycota</taxon>
        <taxon>Saccharomycotina</taxon>
        <taxon>Pichiomycetes</taxon>
        <taxon>Debaryomycetaceae</taxon>
        <taxon>Diutina</taxon>
    </lineage>
</organism>
<dbReference type="EMBL" id="SWFT01000066">
    <property type="protein sequence ID" value="KAA8903737.1"/>
    <property type="molecule type" value="Genomic_DNA"/>
</dbReference>